<dbReference type="InterPro" id="IPR028366">
    <property type="entry name" value="PhoU"/>
</dbReference>
<reference evidence="2" key="1">
    <citation type="journal article" date="2015" name="Nature">
        <title>Complex archaea that bridge the gap between prokaryotes and eukaryotes.</title>
        <authorList>
            <person name="Spang A."/>
            <person name="Saw J.H."/>
            <person name="Jorgensen S.L."/>
            <person name="Zaremba-Niedzwiedzka K."/>
            <person name="Martijn J."/>
            <person name="Lind A.E."/>
            <person name="van Eijk R."/>
            <person name="Schleper C."/>
            <person name="Guy L."/>
            <person name="Ettema T.J."/>
        </authorList>
    </citation>
    <scope>NUCLEOTIDE SEQUENCE</scope>
</reference>
<name>A0A0F9AH43_9ZZZZ</name>
<sequence length="229" mass="25743">MFDWFLGSSATGGPGLETMRAEFGQMLDAGRRLFDTATNALLGGTDLEVIRDGLYETDRRINRAEQQIRRQIIVHASVHGVTEFPSCLVLMSVVKDAERVGDYAKNIFELAELLPHPPGGQHREQLIKLKERISQMMATCREIYDAHSKEHASELIHEAHEIQTFCEDQVRQLVCEEEPIDLAAAYVLAYRYFKRVSAHTSNIASSIVEPLDKLDFPAKPEGEESEAGE</sequence>
<gene>
    <name evidence="2" type="ORF">LCGC14_2571400</name>
</gene>
<dbReference type="PANTHER" id="PTHR42930">
    <property type="entry name" value="PHOSPHATE-SPECIFIC TRANSPORT SYSTEM ACCESSORY PROTEIN PHOU"/>
    <property type="match status" value="1"/>
</dbReference>
<proteinExistence type="predicted"/>
<dbReference type="PANTHER" id="PTHR42930:SF3">
    <property type="entry name" value="PHOSPHATE-SPECIFIC TRANSPORT SYSTEM ACCESSORY PROTEIN PHOU"/>
    <property type="match status" value="1"/>
</dbReference>
<organism evidence="2">
    <name type="scientific">marine sediment metagenome</name>
    <dbReference type="NCBI Taxonomy" id="412755"/>
    <lineage>
        <taxon>unclassified sequences</taxon>
        <taxon>metagenomes</taxon>
        <taxon>ecological metagenomes</taxon>
    </lineage>
</organism>
<evidence type="ECO:0000313" key="2">
    <source>
        <dbReference type="EMBL" id="KKL08884.1"/>
    </source>
</evidence>
<dbReference type="Gene3D" id="1.20.58.220">
    <property type="entry name" value="Phosphate transport system protein phou homolog 2, domain 2"/>
    <property type="match status" value="1"/>
</dbReference>
<dbReference type="SUPFAM" id="SSF109755">
    <property type="entry name" value="PhoU-like"/>
    <property type="match status" value="1"/>
</dbReference>
<evidence type="ECO:0000259" key="1">
    <source>
        <dbReference type="Pfam" id="PF01895"/>
    </source>
</evidence>
<dbReference type="AlphaFoldDB" id="A0A0F9AH43"/>
<accession>A0A0F9AH43</accession>
<dbReference type="EMBL" id="LAZR01042702">
    <property type="protein sequence ID" value="KKL08884.1"/>
    <property type="molecule type" value="Genomic_DNA"/>
</dbReference>
<dbReference type="InterPro" id="IPR038078">
    <property type="entry name" value="PhoU-like_sf"/>
</dbReference>
<dbReference type="GO" id="GO:0045936">
    <property type="term" value="P:negative regulation of phosphate metabolic process"/>
    <property type="evidence" value="ECO:0007669"/>
    <property type="project" value="InterPro"/>
</dbReference>
<dbReference type="InterPro" id="IPR026022">
    <property type="entry name" value="PhoU_dom"/>
</dbReference>
<protein>
    <recommendedName>
        <fullName evidence="1">PhoU domain-containing protein</fullName>
    </recommendedName>
</protein>
<dbReference type="GO" id="GO:0030643">
    <property type="term" value="P:intracellular phosphate ion homeostasis"/>
    <property type="evidence" value="ECO:0007669"/>
    <property type="project" value="InterPro"/>
</dbReference>
<feature type="domain" description="PhoU" evidence="1">
    <location>
        <begin position="25"/>
        <end position="110"/>
    </location>
</feature>
<dbReference type="Pfam" id="PF01895">
    <property type="entry name" value="PhoU"/>
    <property type="match status" value="1"/>
</dbReference>
<comment type="caution">
    <text evidence="2">The sequence shown here is derived from an EMBL/GenBank/DDBJ whole genome shotgun (WGS) entry which is preliminary data.</text>
</comment>